<feature type="transmembrane region" description="Helical" evidence="1">
    <location>
        <begin position="172"/>
        <end position="197"/>
    </location>
</feature>
<keyword evidence="1" id="KW-0472">Membrane</keyword>
<feature type="transmembrane region" description="Helical" evidence="1">
    <location>
        <begin position="223"/>
        <end position="254"/>
    </location>
</feature>
<organism evidence="2 3">
    <name type="scientific">Bursaphelenchus okinawaensis</name>
    <dbReference type="NCBI Taxonomy" id="465554"/>
    <lineage>
        <taxon>Eukaryota</taxon>
        <taxon>Metazoa</taxon>
        <taxon>Ecdysozoa</taxon>
        <taxon>Nematoda</taxon>
        <taxon>Chromadorea</taxon>
        <taxon>Rhabditida</taxon>
        <taxon>Tylenchina</taxon>
        <taxon>Tylenchomorpha</taxon>
        <taxon>Aphelenchoidea</taxon>
        <taxon>Aphelenchoididae</taxon>
        <taxon>Bursaphelenchus</taxon>
    </lineage>
</organism>
<dbReference type="OrthoDB" id="10499924at2759"/>
<feature type="transmembrane region" description="Helical" evidence="1">
    <location>
        <begin position="6"/>
        <end position="31"/>
    </location>
</feature>
<evidence type="ECO:0000313" key="2">
    <source>
        <dbReference type="EMBL" id="CAD5209745.1"/>
    </source>
</evidence>
<feature type="transmembrane region" description="Helical" evidence="1">
    <location>
        <begin position="84"/>
        <end position="104"/>
    </location>
</feature>
<evidence type="ECO:0000313" key="3">
    <source>
        <dbReference type="Proteomes" id="UP000614601"/>
    </source>
</evidence>
<proteinExistence type="predicted"/>
<gene>
    <name evidence="2" type="ORF">BOKJ2_LOCUS2841</name>
</gene>
<keyword evidence="1" id="KW-1133">Transmembrane helix</keyword>
<sequence>MTTAELLYSHVQYCEAVICFVTLLLSIYFSYKIGKVATISKNLRIVIIVNTIMCLVVNFQSSVFHFVPKELYSVEAGNYVGASLSYSFMLISHYFLFLLEFKYFQIAIERLIAYREKGKYESQGTAAAFCIFTYSAIFSAIMLTAKFIYYWTHYHYLPLDGRLIKTFNFGSSLWGLFVLFNISSLFTLAAAFIFYYIHVQVKKDENDCHSLNVRYEIEQTKYVLNYIVSLMSIVFVLLIAVASCYGCIFYYYFYLGFDEDTYEIKTVVSIQIIMLCIYNFTTMLFMIKEFPQLQKAINRDLPARMKIKTVNSIRPDAGAEVYFNQLQIFWDR</sequence>
<keyword evidence="1" id="KW-0812">Transmembrane</keyword>
<accession>A0A811K1R7</accession>
<keyword evidence="3" id="KW-1185">Reference proteome</keyword>
<feature type="transmembrane region" description="Helical" evidence="1">
    <location>
        <begin position="266"/>
        <end position="287"/>
    </location>
</feature>
<dbReference type="EMBL" id="CAJFCW020000002">
    <property type="protein sequence ID" value="CAG9089978.1"/>
    <property type="molecule type" value="Genomic_DNA"/>
</dbReference>
<dbReference type="Proteomes" id="UP000614601">
    <property type="component" value="Unassembled WGS sequence"/>
</dbReference>
<feature type="transmembrane region" description="Helical" evidence="1">
    <location>
        <begin position="43"/>
        <end position="64"/>
    </location>
</feature>
<comment type="caution">
    <text evidence="2">The sequence shown here is derived from an EMBL/GenBank/DDBJ whole genome shotgun (WGS) entry which is preliminary data.</text>
</comment>
<reference evidence="2" key="1">
    <citation type="submission" date="2020-09" db="EMBL/GenBank/DDBJ databases">
        <authorList>
            <person name="Kikuchi T."/>
        </authorList>
    </citation>
    <scope>NUCLEOTIDE SEQUENCE</scope>
    <source>
        <strain evidence="2">SH1</strain>
    </source>
</reference>
<dbReference type="Proteomes" id="UP000783686">
    <property type="component" value="Unassembled WGS sequence"/>
</dbReference>
<name>A0A811K1R7_9BILA</name>
<protein>
    <submittedName>
        <fullName evidence="2">Uncharacterized protein</fullName>
    </submittedName>
</protein>
<dbReference type="EMBL" id="CAJFDH010000002">
    <property type="protein sequence ID" value="CAD5209745.1"/>
    <property type="molecule type" value="Genomic_DNA"/>
</dbReference>
<evidence type="ECO:0000256" key="1">
    <source>
        <dbReference type="SAM" id="Phobius"/>
    </source>
</evidence>
<feature type="transmembrane region" description="Helical" evidence="1">
    <location>
        <begin position="125"/>
        <end position="152"/>
    </location>
</feature>
<dbReference type="AlphaFoldDB" id="A0A811K1R7"/>